<comment type="caution">
    <text evidence="1">The sequence shown here is derived from an EMBL/GenBank/DDBJ whole genome shotgun (WGS) entry which is preliminary data.</text>
</comment>
<name>A0A8J3FWI0_9PSEU</name>
<reference evidence="1" key="2">
    <citation type="submission" date="2020-09" db="EMBL/GenBank/DDBJ databases">
        <authorList>
            <person name="Sun Q."/>
            <person name="Zhou Y."/>
        </authorList>
    </citation>
    <scope>NUCLEOTIDE SEQUENCE</scope>
    <source>
        <strain evidence="1">CGMCC 4.5737</strain>
    </source>
</reference>
<dbReference type="AlphaFoldDB" id="A0A8J3FWI0"/>
<proteinExistence type="predicted"/>
<dbReference type="Proteomes" id="UP000637578">
    <property type="component" value="Unassembled WGS sequence"/>
</dbReference>
<gene>
    <name evidence="1" type="ORF">GCM10012275_33860</name>
</gene>
<evidence type="ECO:0000313" key="1">
    <source>
        <dbReference type="EMBL" id="GGM59967.1"/>
    </source>
</evidence>
<reference evidence="1" key="1">
    <citation type="journal article" date="2014" name="Int. J. Syst. Evol. Microbiol.">
        <title>Complete genome sequence of Corynebacterium casei LMG S-19264T (=DSM 44701T), isolated from a smear-ripened cheese.</title>
        <authorList>
            <consortium name="US DOE Joint Genome Institute (JGI-PGF)"/>
            <person name="Walter F."/>
            <person name="Albersmeier A."/>
            <person name="Kalinowski J."/>
            <person name="Ruckert C."/>
        </authorList>
    </citation>
    <scope>NUCLEOTIDE SEQUENCE</scope>
    <source>
        <strain evidence="1">CGMCC 4.5737</strain>
    </source>
</reference>
<keyword evidence="2" id="KW-1185">Reference proteome</keyword>
<evidence type="ECO:0000313" key="2">
    <source>
        <dbReference type="Proteomes" id="UP000637578"/>
    </source>
</evidence>
<organism evidence="1 2">
    <name type="scientific">Longimycelium tulufanense</name>
    <dbReference type="NCBI Taxonomy" id="907463"/>
    <lineage>
        <taxon>Bacteria</taxon>
        <taxon>Bacillati</taxon>
        <taxon>Actinomycetota</taxon>
        <taxon>Actinomycetes</taxon>
        <taxon>Pseudonocardiales</taxon>
        <taxon>Pseudonocardiaceae</taxon>
        <taxon>Longimycelium</taxon>
    </lineage>
</organism>
<dbReference type="EMBL" id="BMMK01000015">
    <property type="protein sequence ID" value="GGM59967.1"/>
    <property type="molecule type" value="Genomic_DNA"/>
</dbReference>
<accession>A0A8J3FWI0</accession>
<sequence length="70" mass="7255">MRRCGAEGRKSRVRGVVAGSWVGLPQGTRGVWAGLEGRGGRGWGEGDRGRTGLMCRASVPSRAETGADVG</sequence>
<protein>
    <submittedName>
        <fullName evidence="1">Uncharacterized protein</fullName>
    </submittedName>
</protein>